<organism evidence="11 12">
    <name type="scientific">Psychromonas ingrahamii (strain DSM 17664 / CCUG 51855 / 37)</name>
    <dbReference type="NCBI Taxonomy" id="357804"/>
    <lineage>
        <taxon>Bacteria</taxon>
        <taxon>Pseudomonadati</taxon>
        <taxon>Pseudomonadota</taxon>
        <taxon>Gammaproteobacteria</taxon>
        <taxon>Alteromonadales</taxon>
        <taxon>Psychromonadaceae</taxon>
        <taxon>Psychromonas</taxon>
    </lineage>
</organism>
<dbReference type="STRING" id="357804.Ping_0553"/>
<dbReference type="eggNOG" id="COG4580">
    <property type="taxonomic scope" value="Bacteria"/>
</dbReference>
<name>A1SSE2_PSYIN</name>
<keyword evidence="5" id="KW-0812">Transmembrane</keyword>
<feature type="signal peptide" evidence="10">
    <location>
        <begin position="1"/>
        <end position="25"/>
    </location>
</feature>
<dbReference type="EMBL" id="CP000510">
    <property type="protein sequence ID" value="ABM02407.1"/>
    <property type="molecule type" value="Genomic_DNA"/>
</dbReference>
<evidence type="ECO:0000256" key="3">
    <source>
        <dbReference type="ARBA" id="ARBA00022448"/>
    </source>
</evidence>
<dbReference type="GO" id="GO:0015774">
    <property type="term" value="P:polysaccharide transport"/>
    <property type="evidence" value="ECO:0007669"/>
    <property type="project" value="TreeGrafter"/>
</dbReference>
<dbReference type="InterPro" id="IPR050286">
    <property type="entry name" value="G_neg_Bact_CarbUptk_Porin"/>
</dbReference>
<gene>
    <name evidence="11" type="ordered locus">Ping_0553</name>
</gene>
<evidence type="ECO:0000313" key="11">
    <source>
        <dbReference type="EMBL" id="ABM02407.1"/>
    </source>
</evidence>
<dbReference type="OrthoDB" id="106611at2"/>
<dbReference type="Pfam" id="PF02264">
    <property type="entry name" value="LamB"/>
    <property type="match status" value="1"/>
</dbReference>
<evidence type="ECO:0000256" key="2">
    <source>
        <dbReference type="ARBA" id="ARBA00007055"/>
    </source>
</evidence>
<keyword evidence="8" id="KW-0472">Membrane</keyword>
<dbReference type="GO" id="GO:0015144">
    <property type="term" value="F:carbohydrate transmembrane transporter activity"/>
    <property type="evidence" value="ECO:0007669"/>
    <property type="project" value="TreeGrafter"/>
</dbReference>
<reference evidence="11 12" key="1">
    <citation type="submission" date="2007-01" db="EMBL/GenBank/DDBJ databases">
        <title>Complete sequence of Psychromonas ingrahamii 37.</title>
        <authorList>
            <consortium name="US DOE Joint Genome Institute"/>
            <person name="Copeland A."/>
            <person name="Lucas S."/>
            <person name="Lapidus A."/>
            <person name="Barry K."/>
            <person name="Detter J.C."/>
            <person name="Glavina del Rio T."/>
            <person name="Hammon N."/>
            <person name="Israni S."/>
            <person name="Dalin E."/>
            <person name="Tice H."/>
            <person name="Pitluck S."/>
            <person name="Thompson L.S."/>
            <person name="Brettin T."/>
            <person name="Bruce D."/>
            <person name="Han C."/>
            <person name="Tapia R."/>
            <person name="Schmutz J."/>
            <person name="Larimer F."/>
            <person name="Land M."/>
            <person name="Hauser L."/>
            <person name="Kyrpides N."/>
            <person name="Ivanova N."/>
            <person name="Staley J."/>
            <person name="Richardson P."/>
        </authorList>
    </citation>
    <scope>NUCLEOTIDE SEQUENCE [LARGE SCALE GENOMIC DNA]</scope>
    <source>
        <strain evidence="11 12">37</strain>
    </source>
</reference>
<dbReference type="GO" id="GO:0006811">
    <property type="term" value="P:monoatomic ion transport"/>
    <property type="evidence" value="ECO:0007669"/>
    <property type="project" value="UniProtKB-KW"/>
</dbReference>
<keyword evidence="9" id="KW-0998">Cell outer membrane</keyword>
<comment type="similarity">
    <text evidence="2">Belongs to the porin LamB (TC 1.B.3) family.</text>
</comment>
<keyword evidence="4" id="KW-1134">Transmembrane beta strand</keyword>
<dbReference type="Proteomes" id="UP000000639">
    <property type="component" value="Chromosome"/>
</dbReference>
<dbReference type="AlphaFoldDB" id="A1SSE2"/>
<keyword evidence="7" id="KW-0626">Porin</keyword>
<dbReference type="InterPro" id="IPR003192">
    <property type="entry name" value="Porin_LamB"/>
</dbReference>
<comment type="subcellular location">
    <subcellularLocation>
        <location evidence="1">Cell outer membrane</location>
        <topology evidence="1">Multi-pass membrane protein</topology>
    </subcellularLocation>
</comment>
<evidence type="ECO:0000256" key="1">
    <source>
        <dbReference type="ARBA" id="ARBA00004571"/>
    </source>
</evidence>
<accession>A1SSE2</accession>
<keyword evidence="10" id="KW-0732">Signal</keyword>
<dbReference type="GO" id="GO:0009279">
    <property type="term" value="C:cell outer membrane"/>
    <property type="evidence" value="ECO:0007669"/>
    <property type="project" value="UniProtKB-SubCell"/>
</dbReference>
<evidence type="ECO:0000256" key="7">
    <source>
        <dbReference type="ARBA" id="ARBA00023114"/>
    </source>
</evidence>
<dbReference type="Gene3D" id="2.40.170.10">
    <property type="entry name" value="Porin, LamB type"/>
    <property type="match status" value="1"/>
</dbReference>
<dbReference type="HOGENOM" id="CLU_032473_3_0_6"/>
<dbReference type="PANTHER" id="PTHR38762">
    <property type="entry name" value="CRYPTIC OUTER MEMBRANE PORIN BGLH-RELATED"/>
    <property type="match status" value="1"/>
</dbReference>
<dbReference type="SUPFAM" id="SSF56935">
    <property type="entry name" value="Porins"/>
    <property type="match status" value="1"/>
</dbReference>
<evidence type="ECO:0000256" key="8">
    <source>
        <dbReference type="ARBA" id="ARBA00023136"/>
    </source>
</evidence>
<dbReference type="KEGG" id="pin:Ping_0553"/>
<evidence type="ECO:0000256" key="5">
    <source>
        <dbReference type="ARBA" id="ARBA00022692"/>
    </source>
</evidence>
<protein>
    <submittedName>
        <fullName evidence="11">Maltoporin</fullName>
    </submittedName>
</protein>
<evidence type="ECO:0000256" key="4">
    <source>
        <dbReference type="ARBA" id="ARBA00022452"/>
    </source>
</evidence>
<dbReference type="RefSeq" id="WP_011768966.1">
    <property type="nucleotide sequence ID" value="NC_008709.1"/>
</dbReference>
<evidence type="ECO:0000256" key="9">
    <source>
        <dbReference type="ARBA" id="ARBA00023237"/>
    </source>
</evidence>
<feature type="chain" id="PRO_5002637422" evidence="10">
    <location>
        <begin position="26"/>
        <end position="450"/>
    </location>
</feature>
<keyword evidence="3" id="KW-0813">Transport</keyword>
<dbReference type="GO" id="GO:0015288">
    <property type="term" value="F:porin activity"/>
    <property type="evidence" value="ECO:0007669"/>
    <property type="project" value="UniProtKB-KW"/>
</dbReference>
<proteinExistence type="inferred from homology"/>
<sequence>MKLSKITLACLLATSGLSVSGAANAGETEGFEFHGYFRAGVLTSAEHDFKQSNFSGQKETLGRLGIEADNDVSVTLAKTWAFDDDKKIKIVVSASGTDSENSLGTSADATHMGIGQTYVEFEGVSPSGTFWGGTRDYGKANYIFMTDFFYTDMSGTGIGVMDYQLGDTSLDFAYIASDRNDDVIDRWATDDSGNLANLNNLMHAFHLSATFGAFELSALLKAMPDNWDEDGTEYAETGFDLTAIYNLDSFFFMPGNGFSKIIAQGGVGLGSGNLLGGTITEYNAFRPGSLTQGQHDDYAAWHPSGGEATRLLTYVGKDDVSARVLLWGGYFFDNGIKLFPSIQGQWNDHEQWVGNPGFTEYWLSAMVRPIFPVSNNFFVATEFGAMYTNWNGASGNQAKATIAPTWIIGTGAGPAPEIRLLASYVNNAWNVDDVDSKSDIIVGLQADMWW</sequence>
<dbReference type="GO" id="GO:0046930">
    <property type="term" value="C:pore complex"/>
    <property type="evidence" value="ECO:0007669"/>
    <property type="project" value="UniProtKB-KW"/>
</dbReference>
<evidence type="ECO:0000256" key="10">
    <source>
        <dbReference type="SAM" id="SignalP"/>
    </source>
</evidence>
<evidence type="ECO:0000313" key="12">
    <source>
        <dbReference type="Proteomes" id="UP000000639"/>
    </source>
</evidence>
<dbReference type="PANTHER" id="PTHR38762:SF1">
    <property type="entry name" value="CRYPTIC OUTER MEMBRANE PORIN BGLH-RELATED"/>
    <property type="match status" value="1"/>
</dbReference>
<keyword evidence="6" id="KW-0406">Ion transport</keyword>
<dbReference type="InterPro" id="IPR036998">
    <property type="entry name" value="Porin_LamB_sf"/>
</dbReference>
<keyword evidence="12" id="KW-1185">Reference proteome</keyword>
<evidence type="ECO:0000256" key="6">
    <source>
        <dbReference type="ARBA" id="ARBA00023065"/>
    </source>
</evidence>